<dbReference type="GO" id="GO:0005576">
    <property type="term" value="C:extracellular region"/>
    <property type="evidence" value="ECO:0007669"/>
    <property type="project" value="UniProtKB-SubCell"/>
</dbReference>
<dbReference type="Proteomes" id="UP000679352">
    <property type="component" value="Chromosome"/>
</dbReference>
<accession>A0A975S1X0</accession>
<dbReference type="KEGG" id="gfu:KM031_00900"/>
<evidence type="ECO:0000313" key="4">
    <source>
        <dbReference type="Proteomes" id="UP000679352"/>
    </source>
</evidence>
<evidence type="ECO:0000256" key="1">
    <source>
        <dbReference type="ARBA" id="ARBA00004613"/>
    </source>
</evidence>
<name>A0A975S1X0_9RHOB</name>
<sequence length="424" mass="42971">MTTYTLSGFSVTTTSGTPTGVAATSLNYVVSGNHALKYALTTPASGAFSPIEIQLSRGSTAPLSVTIGSTRLDLEDDASIAVYTWGDGNRTLVLQVDAGTSNQRHFFALGGDTLPTFASAAAYNSFLSGVTISSALTDMRESPRPGATFKIEMLDSYDGKTENDVVTGNALHDDWSTTALNTGAGNDVVTGMAGNDKIILGVGNDVASGGGGNDSIKGDNGNDSISGGNGLDTLVGGNGNDSLLGEANSDKILAGFGDDTVFGGDGNDRVEASAGIDFVDGGAGDDTILGGAGNDSLVGGDDNDVITGGTGADVLEGNSGADRINGNEGADMIFGGAGNDTMIGGSGADTFVLDLGTGDDRVMDFRDNVDTLSLSEDLGFTTAAEALEFASQNGRNVLFTFEDGDTLIINNMKLAALENDISIF</sequence>
<dbReference type="PANTHER" id="PTHR38340:SF1">
    <property type="entry name" value="S-LAYER PROTEIN"/>
    <property type="match status" value="1"/>
</dbReference>
<reference evidence="3" key="1">
    <citation type="submission" date="2021-06" db="EMBL/GenBank/DDBJ databases">
        <title>Direct submission.</title>
        <authorList>
            <person name="Lee C.-S."/>
            <person name="Jin L."/>
        </authorList>
    </citation>
    <scope>NUCLEOTIDE SEQUENCE</scope>
    <source>
        <strain evidence="3">Con5</strain>
    </source>
</reference>
<dbReference type="InterPro" id="IPR001343">
    <property type="entry name" value="Hemolysn_Ca-bd"/>
</dbReference>
<dbReference type="PROSITE" id="PS00330">
    <property type="entry name" value="HEMOLYSIN_CALCIUM"/>
    <property type="match status" value="2"/>
</dbReference>
<protein>
    <recommendedName>
        <fullName evidence="5">Calcium-binding protein</fullName>
    </recommendedName>
</protein>
<evidence type="ECO:0000256" key="2">
    <source>
        <dbReference type="ARBA" id="ARBA00022525"/>
    </source>
</evidence>
<dbReference type="AlphaFoldDB" id="A0A975S1X0"/>
<evidence type="ECO:0008006" key="5">
    <source>
        <dbReference type="Google" id="ProtNLM"/>
    </source>
</evidence>
<keyword evidence="4" id="KW-1185">Reference proteome</keyword>
<dbReference type="Gene3D" id="2.150.10.10">
    <property type="entry name" value="Serralysin-like metalloprotease, C-terminal"/>
    <property type="match status" value="3"/>
</dbReference>
<dbReference type="PANTHER" id="PTHR38340">
    <property type="entry name" value="S-LAYER PROTEIN"/>
    <property type="match status" value="1"/>
</dbReference>
<dbReference type="RefSeq" id="WP_215504237.1">
    <property type="nucleotide sequence ID" value="NZ_CP076361.1"/>
</dbReference>
<dbReference type="InterPro" id="IPR018511">
    <property type="entry name" value="Hemolysin-typ_Ca-bd_CS"/>
</dbReference>
<gene>
    <name evidence="3" type="ORF">KM031_00900</name>
</gene>
<dbReference type="EMBL" id="CP076361">
    <property type="protein sequence ID" value="QWK90515.1"/>
    <property type="molecule type" value="Genomic_DNA"/>
</dbReference>
<dbReference type="InterPro" id="IPR011049">
    <property type="entry name" value="Serralysin-like_metalloprot_C"/>
</dbReference>
<dbReference type="SUPFAM" id="SSF51120">
    <property type="entry name" value="beta-Roll"/>
    <property type="match status" value="2"/>
</dbReference>
<dbReference type="Pfam" id="PF00353">
    <property type="entry name" value="HemolysinCabind"/>
    <property type="match status" value="4"/>
</dbReference>
<proteinExistence type="predicted"/>
<dbReference type="InterPro" id="IPR050557">
    <property type="entry name" value="RTX_toxin/Mannuronan_C5-epim"/>
</dbReference>
<evidence type="ECO:0000313" key="3">
    <source>
        <dbReference type="EMBL" id="QWK90515.1"/>
    </source>
</evidence>
<comment type="subcellular location">
    <subcellularLocation>
        <location evidence="1">Secreted</location>
    </subcellularLocation>
</comment>
<organism evidence="3 4">
    <name type="scientific">Gemmobacter fulvus</name>
    <dbReference type="NCBI Taxonomy" id="2840474"/>
    <lineage>
        <taxon>Bacteria</taxon>
        <taxon>Pseudomonadati</taxon>
        <taxon>Pseudomonadota</taxon>
        <taxon>Alphaproteobacteria</taxon>
        <taxon>Rhodobacterales</taxon>
        <taxon>Paracoccaceae</taxon>
        <taxon>Gemmobacter</taxon>
    </lineage>
</organism>
<dbReference type="GO" id="GO:0005509">
    <property type="term" value="F:calcium ion binding"/>
    <property type="evidence" value="ECO:0007669"/>
    <property type="project" value="InterPro"/>
</dbReference>
<dbReference type="PRINTS" id="PR00313">
    <property type="entry name" value="CABNDNGRPT"/>
</dbReference>
<keyword evidence="2" id="KW-0964">Secreted</keyword>